<evidence type="ECO:0000313" key="3">
    <source>
        <dbReference type="Proteomes" id="UP001597119"/>
    </source>
</evidence>
<name>A0ABD6C7M4_9EURY</name>
<keyword evidence="3" id="KW-1185">Reference proteome</keyword>
<proteinExistence type="predicted"/>
<dbReference type="RefSeq" id="WP_247376975.1">
    <property type="nucleotide sequence ID" value="NZ_JALLGV010000003.1"/>
</dbReference>
<keyword evidence="1" id="KW-1133">Transmembrane helix</keyword>
<keyword evidence="1" id="KW-0472">Membrane</keyword>
<dbReference type="Proteomes" id="UP001597119">
    <property type="component" value="Unassembled WGS sequence"/>
</dbReference>
<organism evidence="2 3">
    <name type="scientific">Halorientalis brevis</name>
    <dbReference type="NCBI Taxonomy" id="1126241"/>
    <lineage>
        <taxon>Archaea</taxon>
        <taxon>Methanobacteriati</taxon>
        <taxon>Methanobacteriota</taxon>
        <taxon>Stenosarchaea group</taxon>
        <taxon>Halobacteria</taxon>
        <taxon>Halobacteriales</taxon>
        <taxon>Haloarculaceae</taxon>
        <taxon>Halorientalis</taxon>
    </lineage>
</organism>
<comment type="caution">
    <text evidence="2">The sequence shown here is derived from an EMBL/GenBank/DDBJ whole genome shotgun (WGS) entry which is preliminary data.</text>
</comment>
<evidence type="ECO:0000256" key="1">
    <source>
        <dbReference type="SAM" id="Phobius"/>
    </source>
</evidence>
<reference evidence="2 3" key="1">
    <citation type="journal article" date="2019" name="Int. J. Syst. Evol. Microbiol.">
        <title>The Global Catalogue of Microorganisms (GCM) 10K type strain sequencing project: providing services to taxonomists for standard genome sequencing and annotation.</title>
        <authorList>
            <consortium name="The Broad Institute Genomics Platform"/>
            <consortium name="The Broad Institute Genome Sequencing Center for Infectious Disease"/>
            <person name="Wu L."/>
            <person name="Ma J."/>
        </authorList>
    </citation>
    <scope>NUCLEOTIDE SEQUENCE [LARGE SCALE GENOMIC DNA]</scope>
    <source>
        <strain evidence="2 3">CGMCC 1.12125</strain>
    </source>
</reference>
<sequence>MDRSTLFNGSLALYGAVTVVDSAISVRETGLTPVTGIAVVASALILIGGLYGLRRQDQAGDATDSWLAYLMAGAVLLYGLGVVVGQL</sequence>
<dbReference type="AlphaFoldDB" id="A0ABD6C7M4"/>
<evidence type="ECO:0000313" key="2">
    <source>
        <dbReference type="EMBL" id="MFD1585862.1"/>
    </source>
</evidence>
<gene>
    <name evidence="2" type="ORF">ACFR9U_02615</name>
</gene>
<feature type="transmembrane region" description="Helical" evidence="1">
    <location>
        <begin position="32"/>
        <end position="53"/>
    </location>
</feature>
<protein>
    <submittedName>
        <fullName evidence="2">Uncharacterized protein</fullName>
    </submittedName>
</protein>
<keyword evidence="1" id="KW-0812">Transmembrane</keyword>
<accession>A0ABD6C7M4</accession>
<dbReference type="EMBL" id="JBHUDJ010000001">
    <property type="protein sequence ID" value="MFD1585862.1"/>
    <property type="molecule type" value="Genomic_DNA"/>
</dbReference>
<feature type="transmembrane region" description="Helical" evidence="1">
    <location>
        <begin position="65"/>
        <end position="84"/>
    </location>
</feature>